<feature type="binding site" evidence="9">
    <location>
        <begin position="324"/>
        <end position="327"/>
    </location>
    <ligand>
        <name>GTP</name>
        <dbReference type="ChEBI" id="CHEBI:37565"/>
        <label>2</label>
    </ligand>
</feature>
<dbReference type="OrthoDB" id="9805918at2"/>
<dbReference type="Proteomes" id="UP000463857">
    <property type="component" value="Chromosome"/>
</dbReference>
<evidence type="ECO:0000256" key="10">
    <source>
        <dbReference type="PROSITE-ProRule" id="PRU01049"/>
    </source>
</evidence>
<evidence type="ECO:0000313" key="13">
    <source>
        <dbReference type="EMBL" id="QHB98918.1"/>
    </source>
</evidence>
<evidence type="ECO:0000256" key="7">
    <source>
        <dbReference type="ARBA" id="ARBA00032345"/>
    </source>
</evidence>
<dbReference type="InterPro" id="IPR015946">
    <property type="entry name" value="KH_dom-like_a/b"/>
</dbReference>
<dbReference type="InterPro" id="IPR006073">
    <property type="entry name" value="GTP-bd"/>
</dbReference>
<dbReference type="FunCoup" id="A0A7L4YJA7">
    <property type="interactions" value="149"/>
</dbReference>
<name>A0A7L4YJA7_9ACTN</name>
<reference evidence="13 14" key="1">
    <citation type="journal article" date="2018" name="Int. J. Syst. Evol. Microbiol.">
        <title>Epidermidibacterium keratini gen. nov., sp. nov., a member of the family Sporichthyaceae, isolated from keratin epidermis.</title>
        <authorList>
            <person name="Lee D.G."/>
            <person name="Trujillo M.E."/>
            <person name="Kang S."/>
            <person name="Nam J.J."/>
            <person name="Kim Y.J."/>
        </authorList>
    </citation>
    <scope>NUCLEOTIDE SEQUENCE [LARGE SCALE GENOMIC DNA]</scope>
    <source>
        <strain evidence="13 14">EPI-7</strain>
    </source>
</reference>
<evidence type="ECO:0000313" key="14">
    <source>
        <dbReference type="Proteomes" id="UP000463857"/>
    </source>
</evidence>
<accession>A0A7L4YJA7</accession>
<feature type="binding site" evidence="9">
    <location>
        <begin position="147"/>
        <end position="150"/>
    </location>
    <ligand>
        <name>GTP</name>
        <dbReference type="ChEBI" id="CHEBI:37565"/>
        <label>1</label>
    </ligand>
</feature>
<dbReference type="KEGG" id="eke:EK0264_00465"/>
<dbReference type="PANTHER" id="PTHR43834:SF6">
    <property type="entry name" value="GTPASE DER"/>
    <property type="match status" value="1"/>
</dbReference>
<dbReference type="PANTHER" id="PTHR43834">
    <property type="entry name" value="GTPASE DER"/>
    <property type="match status" value="1"/>
</dbReference>
<dbReference type="Gene3D" id="3.40.50.300">
    <property type="entry name" value="P-loop containing nucleotide triphosphate hydrolases"/>
    <property type="match status" value="2"/>
</dbReference>
<feature type="binding site" evidence="9">
    <location>
        <begin position="259"/>
        <end position="263"/>
    </location>
    <ligand>
        <name>GTP</name>
        <dbReference type="ChEBI" id="CHEBI:37565"/>
        <label>2</label>
    </ligand>
</feature>
<evidence type="ECO:0000256" key="1">
    <source>
        <dbReference type="ARBA" id="ARBA00008279"/>
    </source>
</evidence>
<comment type="function">
    <text evidence="8 9 11">GTPase that plays an essential role in the late steps of ribosome biogenesis.</text>
</comment>
<keyword evidence="14" id="KW-1185">Reference proteome</keyword>
<organism evidence="13 14">
    <name type="scientific">Epidermidibacterium keratini</name>
    <dbReference type="NCBI Taxonomy" id="1891644"/>
    <lineage>
        <taxon>Bacteria</taxon>
        <taxon>Bacillati</taxon>
        <taxon>Actinomycetota</taxon>
        <taxon>Actinomycetes</taxon>
        <taxon>Sporichthyales</taxon>
        <taxon>Sporichthyaceae</taxon>
        <taxon>Epidermidibacterium</taxon>
    </lineage>
</organism>
<feature type="domain" description="EngA-type G" evidence="12">
    <location>
        <begin position="206"/>
        <end position="379"/>
    </location>
</feature>
<proteinExistence type="inferred from homology"/>
<dbReference type="FunFam" id="3.40.50.300:FF:000040">
    <property type="entry name" value="GTPase Der"/>
    <property type="match status" value="1"/>
</dbReference>
<dbReference type="PRINTS" id="PR00326">
    <property type="entry name" value="GTP1OBG"/>
</dbReference>
<dbReference type="GO" id="GO:0042254">
    <property type="term" value="P:ribosome biogenesis"/>
    <property type="evidence" value="ECO:0007669"/>
    <property type="project" value="UniProtKB-KW"/>
</dbReference>
<sequence length="466" mass="50825">MSEELPEWVATELAELGGDDAAEVTEDNAPVPVVAVVGRPNVGKSTLVNRILGRRAAVVQDVPGVTRDRVAYDATWNGRRFTLMDTGGWEPDASGLQAAVAAQAEHAMNHADVVLFVVDSTVGATATDEAAVRLLRKANVPVILVANKVDDERGEIDALGLWNLGLGEPQPVSSLHGRGSGDLLDVVLDALPDAPRERYGAYGGPRRVALIGQPNVGKSSLLNKLAKQTRSVVDDVAGTTVDPVDSIVEVGGQLWQFVDTAGLRKRVKNASGAEYYASLRTASAIEAAEVCVVLIDASQPINEQDQRVISQVVDAGRALVLAMNKWDLMDEDRRVLLDREIDRELVRIPWAQRVNISAKTGRALEKLAPAMETALASWDERIPTAKLNAWLSDIVSAHPHPVRGGKQPRILFATQASSRPPRFIIFTTGFLEPQYLRFLERRLREEFGFTGSPIRISVKERQRKQR</sequence>
<dbReference type="NCBIfam" id="NF002828">
    <property type="entry name" value="PRK03003.1"/>
    <property type="match status" value="1"/>
</dbReference>
<dbReference type="AlphaFoldDB" id="A0A7L4YJA7"/>
<dbReference type="RefSeq" id="WP_159541888.1">
    <property type="nucleotide sequence ID" value="NZ_CP047156.1"/>
</dbReference>
<protein>
    <recommendedName>
        <fullName evidence="2 9">GTPase Der</fullName>
    </recommendedName>
    <alternativeName>
        <fullName evidence="7 9">GTP-binding protein EngA</fullName>
    </alternativeName>
</protein>
<evidence type="ECO:0000256" key="11">
    <source>
        <dbReference type="RuleBase" id="RU004481"/>
    </source>
</evidence>
<dbReference type="InterPro" id="IPR005225">
    <property type="entry name" value="Small_GTP-bd"/>
</dbReference>
<dbReference type="NCBIfam" id="TIGR00231">
    <property type="entry name" value="small_GTP"/>
    <property type="match status" value="2"/>
</dbReference>
<keyword evidence="5 9" id="KW-0547">Nucleotide-binding</keyword>
<dbReference type="InterPro" id="IPR031166">
    <property type="entry name" value="G_ENGA"/>
</dbReference>
<dbReference type="Gene3D" id="3.30.300.20">
    <property type="match status" value="1"/>
</dbReference>
<keyword evidence="3 9" id="KW-0690">Ribosome biogenesis</keyword>
<keyword evidence="4 11" id="KW-0677">Repeat</keyword>
<dbReference type="EMBL" id="CP047156">
    <property type="protein sequence ID" value="QHB98918.1"/>
    <property type="molecule type" value="Genomic_DNA"/>
</dbReference>
<feature type="binding site" evidence="9">
    <location>
        <begin position="212"/>
        <end position="219"/>
    </location>
    <ligand>
        <name>GTP</name>
        <dbReference type="ChEBI" id="CHEBI:37565"/>
        <label>2</label>
    </ligand>
</feature>
<dbReference type="NCBIfam" id="TIGR03594">
    <property type="entry name" value="GTPase_EngA"/>
    <property type="match status" value="1"/>
</dbReference>
<evidence type="ECO:0000256" key="6">
    <source>
        <dbReference type="ARBA" id="ARBA00023134"/>
    </source>
</evidence>
<dbReference type="PIRSF" id="PIRSF006485">
    <property type="entry name" value="GTP-binding_EngA"/>
    <property type="match status" value="1"/>
</dbReference>
<feature type="binding site" evidence="9">
    <location>
        <begin position="38"/>
        <end position="45"/>
    </location>
    <ligand>
        <name>GTP</name>
        <dbReference type="ChEBI" id="CHEBI:37565"/>
        <label>1</label>
    </ligand>
</feature>
<gene>
    <name evidence="9" type="primary">der</name>
    <name evidence="13" type="ORF">EK0264_00465</name>
</gene>
<dbReference type="HAMAP" id="MF_00195">
    <property type="entry name" value="GTPase_Der"/>
    <property type="match status" value="1"/>
</dbReference>
<evidence type="ECO:0000256" key="2">
    <source>
        <dbReference type="ARBA" id="ARBA00020953"/>
    </source>
</evidence>
<evidence type="ECO:0000256" key="9">
    <source>
        <dbReference type="HAMAP-Rule" id="MF_00195"/>
    </source>
</evidence>
<dbReference type="InterPro" id="IPR016484">
    <property type="entry name" value="GTPase_Der"/>
</dbReference>
<dbReference type="CDD" id="cd01894">
    <property type="entry name" value="EngA1"/>
    <property type="match status" value="1"/>
</dbReference>
<dbReference type="InterPro" id="IPR032859">
    <property type="entry name" value="KH_dom-like"/>
</dbReference>
<dbReference type="PROSITE" id="PS51712">
    <property type="entry name" value="G_ENGA"/>
    <property type="match status" value="2"/>
</dbReference>
<dbReference type="InterPro" id="IPR027417">
    <property type="entry name" value="P-loop_NTPase"/>
</dbReference>
<dbReference type="InterPro" id="IPR003593">
    <property type="entry name" value="AAA+_ATPase"/>
</dbReference>
<dbReference type="GO" id="GO:0005525">
    <property type="term" value="F:GTP binding"/>
    <property type="evidence" value="ECO:0007669"/>
    <property type="project" value="UniProtKB-UniRule"/>
</dbReference>
<evidence type="ECO:0000256" key="3">
    <source>
        <dbReference type="ARBA" id="ARBA00022517"/>
    </source>
</evidence>
<dbReference type="FunFam" id="3.40.50.300:FF:000057">
    <property type="entry name" value="GTPase Der"/>
    <property type="match status" value="1"/>
</dbReference>
<evidence type="ECO:0000256" key="8">
    <source>
        <dbReference type="ARBA" id="ARBA00053470"/>
    </source>
</evidence>
<comment type="subunit">
    <text evidence="9">Associates with the 50S ribosomal subunit.</text>
</comment>
<evidence type="ECO:0000259" key="12">
    <source>
        <dbReference type="PROSITE" id="PS51712"/>
    </source>
</evidence>
<comment type="similarity">
    <text evidence="1 9 10 11">Belongs to the TRAFAC class TrmE-Era-EngA-EngB-Septin-like GTPase superfamily. EngA (Der) GTPase family.</text>
</comment>
<dbReference type="SUPFAM" id="SSF52540">
    <property type="entry name" value="P-loop containing nucleoside triphosphate hydrolases"/>
    <property type="match status" value="2"/>
</dbReference>
<evidence type="ECO:0000256" key="5">
    <source>
        <dbReference type="ARBA" id="ARBA00022741"/>
    </source>
</evidence>
<dbReference type="Pfam" id="PF01926">
    <property type="entry name" value="MMR_HSR1"/>
    <property type="match status" value="2"/>
</dbReference>
<keyword evidence="6 9" id="KW-0342">GTP-binding</keyword>
<dbReference type="GO" id="GO:0043022">
    <property type="term" value="F:ribosome binding"/>
    <property type="evidence" value="ECO:0007669"/>
    <property type="project" value="TreeGrafter"/>
</dbReference>
<evidence type="ECO:0000256" key="4">
    <source>
        <dbReference type="ARBA" id="ARBA00022737"/>
    </source>
</evidence>
<feature type="domain" description="EngA-type G" evidence="12">
    <location>
        <begin position="32"/>
        <end position="195"/>
    </location>
</feature>
<dbReference type="FunFam" id="3.30.300.20:FF:000004">
    <property type="entry name" value="GTPase Der"/>
    <property type="match status" value="1"/>
</dbReference>
<dbReference type="CDD" id="cd01895">
    <property type="entry name" value="EngA2"/>
    <property type="match status" value="1"/>
</dbReference>
<dbReference type="InParanoid" id="A0A7L4YJA7"/>
<dbReference type="Pfam" id="PF14714">
    <property type="entry name" value="KH_dom-like"/>
    <property type="match status" value="1"/>
</dbReference>
<dbReference type="SMART" id="SM00382">
    <property type="entry name" value="AAA"/>
    <property type="match status" value="2"/>
</dbReference>
<feature type="binding site" evidence="9">
    <location>
        <begin position="85"/>
        <end position="89"/>
    </location>
    <ligand>
        <name>GTP</name>
        <dbReference type="ChEBI" id="CHEBI:37565"/>
        <label>1</label>
    </ligand>
</feature>